<keyword evidence="2" id="KW-1185">Reference proteome</keyword>
<dbReference type="Gene3D" id="3.30.160.100">
    <property type="entry name" value="Ribosome hibernation promotion factor-like"/>
    <property type="match status" value="1"/>
</dbReference>
<dbReference type="SUPFAM" id="SSF69754">
    <property type="entry name" value="Ribosome binding protein Y (YfiA homologue)"/>
    <property type="match status" value="1"/>
</dbReference>
<organism evidence="1 2">
    <name type="scientific">Pseudomonas zhanjiangensis</name>
    <dbReference type="NCBI Taxonomy" id="3239015"/>
    <lineage>
        <taxon>Bacteria</taxon>
        <taxon>Pseudomonadati</taxon>
        <taxon>Pseudomonadota</taxon>
        <taxon>Gammaproteobacteria</taxon>
        <taxon>Pseudomonadales</taxon>
        <taxon>Pseudomonadaceae</taxon>
        <taxon>Pseudomonas</taxon>
    </lineage>
</organism>
<dbReference type="Pfam" id="PF02482">
    <property type="entry name" value="Ribosomal_S30AE"/>
    <property type="match status" value="1"/>
</dbReference>
<comment type="caution">
    <text evidence="1">The sequence shown here is derived from an EMBL/GenBank/DDBJ whole genome shotgun (WGS) entry which is preliminary data.</text>
</comment>
<dbReference type="InterPro" id="IPR036567">
    <property type="entry name" value="RHF-like"/>
</dbReference>
<accession>A0ABV3YVY5</accession>
<evidence type="ECO:0000313" key="2">
    <source>
        <dbReference type="Proteomes" id="UP001560296"/>
    </source>
</evidence>
<gene>
    <name evidence="1" type="ORF">AB5S05_12750</name>
</gene>
<evidence type="ECO:0000313" key="1">
    <source>
        <dbReference type="EMBL" id="MEX6502938.1"/>
    </source>
</evidence>
<protein>
    <submittedName>
        <fullName evidence="1">HPF/RaiA family ribosome-associated protein</fullName>
    </submittedName>
</protein>
<sequence>MQVQVNSNHIEGSARLQEWVSATLTERLDRFDEFLTRIEVHLTDENGSKAGVDDKRCHIEARPKGHQSVSVTHKAATLDLAVEGAAEKMRHALDHLIGKLEVKAVSTGHIDDPRFDEEPAHVTEALLQEEFLAKQEALGRY</sequence>
<dbReference type="InterPro" id="IPR003489">
    <property type="entry name" value="RHF/RaiA"/>
</dbReference>
<reference evidence="1 2" key="1">
    <citation type="submission" date="2024-07" db="EMBL/GenBank/DDBJ databases">
        <authorList>
            <person name="Li M."/>
        </authorList>
    </citation>
    <scope>NUCLEOTIDE SEQUENCE [LARGE SCALE GENOMIC DNA]</scope>
    <source>
        <strain evidence="1 2">25A3E</strain>
    </source>
</reference>
<dbReference type="Proteomes" id="UP001560296">
    <property type="component" value="Unassembled WGS sequence"/>
</dbReference>
<proteinExistence type="predicted"/>
<dbReference type="EMBL" id="JBFTEG010000009">
    <property type="protein sequence ID" value="MEX6502938.1"/>
    <property type="molecule type" value="Genomic_DNA"/>
</dbReference>
<name>A0ABV3YVY5_9PSED</name>
<dbReference type="RefSeq" id="WP_369287906.1">
    <property type="nucleotide sequence ID" value="NZ_JBFTEG010000009.1"/>
</dbReference>